<sequence>MADVAVDDTEIHIAHELPLDVATSLINACSVLWPNGSIDTTRRHGLHLRIPHDDRCRDEATAREIRLAKTYLESEIESMVRGFDPDGSLRGSAPEFLAHTMGAAARATFEDTAGAVNFVEIPVEDTKTGNRYVITVAKGTDRTPAALLKEAQARIDELEARLGEPVVTAEPA</sequence>
<accession>A0ABT6MJ12</accession>
<organism evidence="1 2">
    <name type="scientific">Prescottella agglutinans</name>
    <dbReference type="NCBI Taxonomy" id="1644129"/>
    <lineage>
        <taxon>Bacteria</taxon>
        <taxon>Bacillati</taxon>
        <taxon>Actinomycetota</taxon>
        <taxon>Actinomycetes</taxon>
        <taxon>Mycobacteriales</taxon>
        <taxon>Nocardiaceae</taxon>
        <taxon>Prescottella</taxon>
    </lineage>
</organism>
<evidence type="ECO:0000313" key="1">
    <source>
        <dbReference type="EMBL" id="MDH6284311.1"/>
    </source>
</evidence>
<dbReference type="RefSeq" id="WP_280763539.1">
    <property type="nucleotide sequence ID" value="NZ_JARXVC010000020.1"/>
</dbReference>
<name>A0ABT6MJ12_9NOCA</name>
<dbReference type="Proteomes" id="UP001160334">
    <property type="component" value="Unassembled WGS sequence"/>
</dbReference>
<dbReference type="EMBL" id="JARXVC010000020">
    <property type="protein sequence ID" value="MDH6284311.1"/>
    <property type="molecule type" value="Genomic_DNA"/>
</dbReference>
<proteinExistence type="predicted"/>
<keyword evidence="2" id="KW-1185">Reference proteome</keyword>
<evidence type="ECO:0000313" key="2">
    <source>
        <dbReference type="Proteomes" id="UP001160334"/>
    </source>
</evidence>
<comment type="caution">
    <text evidence="1">The sequence shown here is derived from an EMBL/GenBank/DDBJ whole genome shotgun (WGS) entry which is preliminary data.</text>
</comment>
<reference evidence="1 2" key="1">
    <citation type="submission" date="2023-04" db="EMBL/GenBank/DDBJ databases">
        <title>Forest soil microbial communities from Buena Vista Peninsula, Colon Province, Panama.</title>
        <authorList>
            <person name="Bouskill N."/>
        </authorList>
    </citation>
    <scope>NUCLEOTIDE SEQUENCE [LARGE SCALE GENOMIC DNA]</scope>
    <source>
        <strain evidence="1 2">CFH S0262</strain>
    </source>
</reference>
<protein>
    <submittedName>
        <fullName evidence="1">Uncharacterized protein</fullName>
    </submittedName>
</protein>
<gene>
    <name evidence="1" type="ORF">M2280_005569</name>
</gene>